<organism evidence="2 3">
    <name type="scientific">Caerostris extrusa</name>
    <name type="common">Bark spider</name>
    <name type="synonym">Caerostris bankana</name>
    <dbReference type="NCBI Taxonomy" id="172846"/>
    <lineage>
        <taxon>Eukaryota</taxon>
        <taxon>Metazoa</taxon>
        <taxon>Ecdysozoa</taxon>
        <taxon>Arthropoda</taxon>
        <taxon>Chelicerata</taxon>
        <taxon>Arachnida</taxon>
        <taxon>Araneae</taxon>
        <taxon>Araneomorphae</taxon>
        <taxon>Entelegynae</taxon>
        <taxon>Araneoidea</taxon>
        <taxon>Araneidae</taxon>
        <taxon>Caerostris</taxon>
    </lineage>
</organism>
<gene>
    <name evidence="2" type="ORF">CEXT_186281</name>
</gene>
<protein>
    <submittedName>
        <fullName evidence="2">Uncharacterized protein</fullName>
    </submittedName>
</protein>
<name>A0AAV4XSN3_CAEEX</name>
<evidence type="ECO:0000313" key="3">
    <source>
        <dbReference type="Proteomes" id="UP001054945"/>
    </source>
</evidence>
<comment type="caution">
    <text evidence="2">The sequence shown here is derived from an EMBL/GenBank/DDBJ whole genome shotgun (WGS) entry which is preliminary data.</text>
</comment>
<sequence length="101" mass="11527">MNRSNEVLEGKNEGAASSNRIRAAGRKMTAPPRVNDTHSPRSRRFERRQTRVAGGERNPPGRVFLLNDVIPRGEERKVSRGERRVANAAKITERQTHRIMR</sequence>
<dbReference type="EMBL" id="BPLR01018266">
    <property type="protein sequence ID" value="GIY98182.1"/>
    <property type="molecule type" value="Genomic_DNA"/>
</dbReference>
<accession>A0AAV4XSN3</accession>
<dbReference type="Proteomes" id="UP001054945">
    <property type="component" value="Unassembled WGS sequence"/>
</dbReference>
<feature type="compositionally biased region" description="Basic and acidic residues" evidence="1">
    <location>
        <begin position="1"/>
        <end position="12"/>
    </location>
</feature>
<keyword evidence="3" id="KW-1185">Reference proteome</keyword>
<evidence type="ECO:0000256" key="1">
    <source>
        <dbReference type="SAM" id="MobiDB-lite"/>
    </source>
</evidence>
<proteinExistence type="predicted"/>
<evidence type="ECO:0000313" key="2">
    <source>
        <dbReference type="EMBL" id="GIY98182.1"/>
    </source>
</evidence>
<dbReference type="AlphaFoldDB" id="A0AAV4XSN3"/>
<reference evidence="2 3" key="1">
    <citation type="submission" date="2021-06" db="EMBL/GenBank/DDBJ databases">
        <title>Caerostris extrusa draft genome.</title>
        <authorList>
            <person name="Kono N."/>
            <person name="Arakawa K."/>
        </authorList>
    </citation>
    <scope>NUCLEOTIDE SEQUENCE [LARGE SCALE GENOMIC DNA]</scope>
</reference>
<feature type="region of interest" description="Disordered" evidence="1">
    <location>
        <begin position="1"/>
        <end position="64"/>
    </location>
</feature>